<organism evidence="7 8">
    <name type="scientific">Streptococcus minor</name>
    <dbReference type="NCBI Taxonomy" id="229549"/>
    <lineage>
        <taxon>Bacteria</taxon>
        <taxon>Bacillati</taxon>
        <taxon>Bacillota</taxon>
        <taxon>Bacilli</taxon>
        <taxon>Lactobacillales</taxon>
        <taxon>Streptococcaceae</taxon>
        <taxon>Streptococcus</taxon>
    </lineage>
</organism>
<evidence type="ECO:0000313" key="8">
    <source>
        <dbReference type="Proteomes" id="UP000281771"/>
    </source>
</evidence>
<dbReference type="PANTHER" id="PTHR42798">
    <property type="entry name" value="LIPOPROTEIN-RELEASING SYSTEM ATP-BINDING PROTEIN LOLD"/>
    <property type="match status" value="1"/>
</dbReference>
<dbReference type="PROSITE" id="PS00211">
    <property type="entry name" value="ABC_TRANSPORTER_1"/>
    <property type="match status" value="1"/>
</dbReference>
<dbReference type="AlphaFoldDB" id="A0A3P1V9G2"/>
<dbReference type="GO" id="GO:0006865">
    <property type="term" value="P:amino acid transport"/>
    <property type="evidence" value="ECO:0007669"/>
    <property type="project" value="UniProtKB-KW"/>
</dbReference>
<keyword evidence="3" id="KW-0547">Nucleotide-binding</keyword>
<dbReference type="EMBL" id="RQZA01000009">
    <property type="protein sequence ID" value="RRD30286.1"/>
    <property type="molecule type" value="Genomic_DNA"/>
</dbReference>
<dbReference type="SUPFAM" id="SSF52540">
    <property type="entry name" value="P-loop containing nucleoside triphosphate hydrolases"/>
    <property type="match status" value="1"/>
</dbReference>
<keyword evidence="2" id="KW-0813">Transport</keyword>
<comment type="caution">
    <text evidence="7">The sequence shown here is derived from an EMBL/GenBank/DDBJ whole genome shotgun (WGS) entry which is preliminary data.</text>
</comment>
<dbReference type="PROSITE" id="PS50893">
    <property type="entry name" value="ABC_TRANSPORTER_2"/>
    <property type="match status" value="1"/>
</dbReference>
<dbReference type="GO" id="GO:0098796">
    <property type="term" value="C:membrane protein complex"/>
    <property type="evidence" value="ECO:0007669"/>
    <property type="project" value="UniProtKB-ARBA"/>
</dbReference>
<accession>A0A3P1V9G2</accession>
<dbReference type="InterPro" id="IPR003439">
    <property type="entry name" value="ABC_transporter-like_ATP-bd"/>
</dbReference>
<dbReference type="Proteomes" id="UP000281771">
    <property type="component" value="Unassembled WGS sequence"/>
</dbReference>
<dbReference type="InterPro" id="IPR027417">
    <property type="entry name" value="P-loop_NTPase"/>
</dbReference>
<dbReference type="InterPro" id="IPR003593">
    <property type="entry name" value="AAA+_ATPase"/>
</dbReference>
<dbReference type="Gene3D" id="3.40.50.300">
    <property type="entry name" value="P-loop containing nucleotide triphosphate hydrolases"/>
    <property type="match status" value="1"/>
</dbReference>
<protein>
    <submittedName>
        <fullName evidence="7">ABC transporter ATP-binding protein</fullName>
    </submittedName>
</protein>
<dbReference type="GO" id="GO:0016887">
    <property type="term" value="F:ATP hydrolysis activity"/>
    <property type="evidence" value="ECO:0007669"/>
    <property type="project" value="InterPro"/>
</dbReference>
<evidence type="ECO:0000256" key="4">
    <source>
        <dbReference type="ARBA" id="ARBA00022840"/>
    </source>
</evidence>
<keyword evidence="8" id="KW-1185">Reference proteome</keyword>
<evidence type="ECO:0000256" key="5">
    <source>
        <dbReference type="ARBA" id="ARBA00022970"/>
    </source>
</evidence>
<comment type="similarity">
    <text evidence="1">Belongs to the ABC transporter superfamily.</text>
</comment>
<dbReference type="CDD" id="cd03255">
    <property type="entry name" value="ABC_MJ0796_LolCDE_FtsE"/>
    <property type="match status" value="1"/>
</dbReference>
<dbReference type="GO" id="GO:0022857">
    <property type="term" value="F:transmembrane transporter activity"/>
    <property type="evidence" value="ECO:0007669"/>
    <property type="project" value="UniProtKB-ARBA"/>
</dbReference>
<evidence type="ECO:0000313" key="7">
    <source>
        <dbReference type="EMBL" id="RRD30286.1"/>
    </source>
</evidence>
<dbReference type="SMART" id="SM00382">
    <property type="entry name" value="AAA"/>
    <property type="match status" value="1"/>
</dbReference>
<dbReference type="InterPro" id="IPR017871">
    <property type="entry name" value="ABC_transporter-like_CS"/>
</dbReference>
<dbReference type="GO" id="GO:0005524">
    <property type="term" value="F:ATP binding"/>
    <property type="evidence" value="ECO:0007669"/>
    <property type="project" value="UniProtKB-KW"/>
</dbReference>
<dbReference type="FunFam" id="3.40.50.300:FF:000032">
    <property type="entry name" value="Export ABC transporter ATP-binding protein"/>
    <property type="match status" value="1"/>
</dbReference>
<name>A0A3P1V9G2_9STRE</name>
<dbReference type="PANTHER" id="PTHR42798:SF7">
    <property type="entry name" value="ALPHA-D-RIBOSE 1-METHYLPHOSPHONATE 5-TRIPHOSPHATE SYNTHASE SUBUNIT PHNL"/>
    <property type="match status" value="1"/>
</dbReference>
<feature type="domain" description="ABC transporter" evidence="6">
    <location>
        <begin position="3"/>
        <end position="241"/>
    </location>
</feature>
<dbReference type="InterPro" id="IPR017911">
    <property type="entry name" value="MacB-like_ATP-bd"/>
</dbReference>
<proteinExistence type="inferred from homology"/>
<evidence type="ECO:0000256" key="2">
    <source>
        <dbReference type="ARBA" id="ARBA00022448"/>
    </source>
</evidence>
<keyword evidence="4 7" id="KW-0067">ATP-binding</keyword>
<evidence type="ECO:0000256" key="1">
    <source>
        <dbReference type="ARBA" id="ARBA00005417"/>
    </source>
</evidence>
<reference evidence="7 8" key="1">
    <citation type="submission" date="2018-11" db="EMBL/GenBank/DDBJ databases">
        <title>Genomes From Bacteria Associated with the Canine Oral Cavity: a Test Case for Automated Genome-Based Taxonomic Assignment.</title>
        <authorList>
            <person name="Coil D.A."/>
            <person name="Jospin G."/>
            <person name="Darling A.E."/>
            <person name="Wallis C."/>
            <person name="Davis I.J."/>
            <person name="Harris S."/>
            <person name="Eisen J.A."/>
            <person name="Holcombe L.J."/>
            <person name="O'Flynn C."/>
        </authorList>
    </citation>
    <scope>NUCLEOTIDE SEQUENCE [LARGE SCALE GENOMIC DNA]</scope>
    <source>
        <strain evidence="7 8">OH4621_COT-116</strain>
    </source>
</reference>
<keyword evidence="5" id="KW-0029">Amino-acid transport</keyword>
<dbReference type="Pfam" id="PF00005">
    <property type="entry name" value="ABC_tran"/>
    <property type="match status" value="1"/>
</dbReference>
<dbReference type="STRING" id="1123309.GCA_000377005_00366"/>
<evidence type="ECO:0000256" key="3">
    <source>
        <dbReference type="ARBA" id="ARBA00022741"/>
    </source>
</evidence>
<sequence length="243" mass="26704">MILQGKSIFKSFGRGEAITPVLKGVDMNLEVGEFVTIIGKSGCGKSTLLNILSTLDQTDKGQVLFEGRDISQLSDDQAAKLRLESFGFVFQMPRMVKNLTILDNILLPSLTYKKNKEEAKKHALALMEEIGISDLANKRISQVSGGQLQRAGICRALINNPSLIFADEPTGALDSKSSQEVMKLFNHYHKAGKTILMVTHDMTLAAKSQRVLLMKDGSIQTNLTMGTSEEDNLILLQSCMNKI</sequence>
<gene>
    <name evidence="7" type="ORF">EII38_08475</name>
</gene>
<evidence type="ECO:0000259" key="6">
    <source>
        <dbReference type="PROSITE" id="PS50893"/>
    </source>
</evidence>
<dbReference type="RefSeq" id="WP_124777698.1">
    <property type="nucleotide sequence ID" value="NZ_RQZA01000009.1"/>
</dbReference>